<keyword evidence="5" id="KW-1185">Reference proteome</keyword>
<dbReference type="EMBL" id="EQ973777">
    <property type="protein sequence ID" value="EEF49731.1"/>
    <property type="molecule type" value="Genomic_DNA"/>
</dbReference>
<dbReference type="PANTHER" id="PTHR11223">
    <property type="entry name" value="EXPORTIN 1/5"/>
    <property type="match status" value="1"/>
</dbReference>
<dbReference type="Pfam" id="PF19273">
    <property type="entry name" value="Exportin-5"/>
    <property type="match status" value="1"/>
</dbReference>
<dbReference type="GO" id="GO:0006405">
    <property type="term" value="P:RNA export from nucleus"/>
    <property type="evidence" value="ECO:0000318"/>
    <property type="project" value="GO_Central"/>
</dbReference>
<accession>B9REW0</accession>
<dbReference type="GO" id="GO:0006611">
    <property type="term" value="P:protein export from nucleus"/>
    <property type="evidence" value="ECO:0007669"/>
    <property type="project" value="InterPro"/>
</dbReference>
<dbReference type="Gene3D" id="1.25.10.10">
    <property type="entry name" value="Leucine-rich Repeat Variant"/>
    <property type="match status" value="1"/>
</dbReference>
<evidence type="ECO:0000313" key="5">
    <source>
        <dbReference type="Proteomes" id="UP000008311"/>
    </source>
</evidence>
<keyword evidence="1" id="KW-0472">Membrane</keyword>
<feature type="domain" description="Exportin-1/Importin-beta-like" evidence="2">
    <location>
        <begin position="109"/>
        <end position="267"/>
    </location>
</feature>
<evidence type="ECO:0000313" key="4">
    <source>
        <dbReference type="EMBL" id="EEF49731.1"/>
    </source>
</evidence>
<dbReference type="PANTHER" id="PTHR11223:SF3">
    <property type="entry name" value="EXPORTIN-5"/>
    <property type="match status" value="1"/>
</dbReference>
<dbReference type="InterPro" id="IPR011989">
    <property type="entry name" value="ARM-like"/>
</dbReference>
<evidence type="ECO:0000259" key="2">
    <source>
        <dbReference type="Pfam" id="PF08389"/>
    </source>
</evidence>
<name>B9REW0_RICCO</name>
<dbReference type="InParanoid" id="B9REW0"/>
<evidence type="ECO:0000259" key="3">
    <source>
        <dbReference type="Pfam" id="PF19273"/>
    </source>
</evidence>
<dbReference type="InterPro" id="IPR045478">
    <property type="entry name" value="Exportin-5_C"/>
</dbReference>
<evidence type="ECO:0000256" key="1">
    <source>
        <dbReference type="SAM" id="Phobius"/>
    </source>
</evidence>
<dbReference type="InterPro" id="IPR013598">
    <property type="entry name" value="Exportin-1/Importin-b-like"/>
</dbReference>
<dbReference type="GO" id="GO:0005634">
    <property type="term" value="C:nucleus"/>
    <property type="evidence" value="ECO:0000318"/>
    <property type="project" value="GO_Central"/>
</dbReference>
<dbReference type="Proteomes" id="UP000008311">
    <property type="component" value="Unassembled WGS sequence"/>
</dbReference>
<dbReference type="STRING" id="3988.B9REW0"/>
<feature type="transmembrane region" description="Helical" evidence="1">
    <location>
        <begin position="1384"/>
        <end position="1405"/>
    </location>
</feature>
<organism evidence="4 5">
    <name type="scientific">Ricinus communis</name>
    <name type="common">Castor bean</name>
    <dbReference type="NCBI Taxonomy" id="3988"/>
    <lineage>
        <taxon>Eukaryota</taxon>
        <taxon>Viridiplantae</taxon>
        <taxon>Streptophyta</taxon>
        <taxon>Embryophyta</taxon>
        <taxon>Tracheophyta</taxon>
        <taxon>Spermatophyta</taxon>
        <taxon>Magnoliopsida</taxon>
        <taxon>eudicotyledons</taxon>
        <taxon>Gunneridae</taxon>
        <taxon>Pentapetalae</taxon>
        <taxon>rosids</taxon>
        <taxon>fabids</taxon>
        <taxon>Malpighiales</taxon>
        <taxon>Euphorbiaceae</taxon>
        <taxon>Acalyphoideae</taxon>
        <taxon>Acalypheae</taxon>
        <taxon>Ricinus</taxon>
    </lineage>
</organism>
<proteinExistence type="predicted"/>
<dbReference type="GO" id="GO:0005737">
    <property type="term" value="C:cytoplasm"/>
    <property type="evidence" value="ECO:0000318"/>
    <property type="project" value="GO_Central"/>
</dbReference>
<keyword evidence="1" id="KW-1133">Transmembrane helix</keyword>
<dbReference type="InterPro" id="IPR016024">
    <property type="entry name" value="ARM-type_fold"/>
</dbReference>
<dbReference type="FunCoup" id="B9REW0">
    <property type="interactions" value="3179"/>
</dbReference>
<dbReference type="Pfam" id="PF08389">
    <property type="entry name" value="Xpo1"/>
    <property type="match status" value="1"/>
</dbReference>
<keyword evidence="1" id="KW-0812">Transmembrane</keyword>
<dbReference type="InterPro" id="IPR045065">
    <property type="entry name" value="XPO1/5"/>
</dbReference>
<dbReference type="GO" id="GO:0003723">
    <property type="term" value="F:RNA binding"/>
    <property type="evidence" value="ECO:0000318"/>
    <property type="project" value="GO_Central"/>
</dbReference>
<dbReference type="GO" id="GO:0005049">
    <property type="term" value="F:nuclear export signal receptor activity"/>
    <property type="evidence" value="ECO:0000318"/>
    <property type="project" value="GO_Central"/>
</dbReference>
<protein>
    <submittedName>
        <fullName evidence="4">Uncharacterized protein</fullName>
    </submittedName>
</protein>
<dbReference type="SUPFAM" id="SSF48371">
    <property type="entry name" value="ARM repeat"/>
    <property type="match status" value="1"/>
</dbReference>
<reference evidence="5" key="1">
    <citation type="journal article" date="2010" name="Nat. Biotechnol.">
        <title>Draft genome sequence of the oilseed species Ricinus communis.</title>
        <authorList>
            <person name="Chan A.P."/>
            <person name="Crabtree J."/>
            <person name="Zhao Q."/>
            <person name="Lorenzi H."/>
            <person name="Orvis J."/>
            <person name="Puiu D."/>
            <person name="Melake-Berhan A."/>
            <person name="Jones K.M."/>
            <person name="Redman J."/>
            <person name="Chen G."/>
            <person name="Cahoon E.B."/>
            <person name="Gedil M."/>
            <person name="Stanke M."/>
            <person name="Haas B.J."/>
            <person name="Wortman J.R."/>
            <person name="Fraser-Liggett C.M."/>
            <person name="Ravel J."/>
            <person name="Rabinowicz P.D."/>
        </authorList>
    </citation>
    <scope>NUCLEOTIDE SEQUENCE [LARGE SCALE GENOMIC DNA]</scope>
    <source>
        <strain evidence="5">cv. Hale</strain>
    </source>
</reference>
<dbReference type="eggNOG" id="KOG2020">
    <property type="taxonomic scope" value="Eukaryota"/>
</dbReference>
<sequence>MEDSNSNNITNNVARAIVAALDWNSTPDARKAAVSFLESIKTGDVRILANTSFLLVKKDWSSEIRLHAFKMLQHLVRLRWDELSPMERRNFANVAVELMSEIANSCEEWALKSQTAALVAEIIRREGVELWQELLPSLVSLSGQGPVQAELVSMMLRWLPEDITVHNEDLEGDRRRLLLRGLTQSLPEILPLLYTLLERHFGAALHDVGRQQLDAAKQHAATVTATLNAVNAYAEWAPLPDLAKYGVIHGCAFLLSSADFRLHACEFFRLVSPRKRPVDASASEFDSAMSNIFQILMNVSREFLYKSGSSAGVVDETEFEFAEYICESMVSLGSSNLQCISGDSNMLSHYLQQMLGFFQHYKLALHYQSLVFWLALMRDLMSKPKVVAQPSGDVSAVNNMGPGSGQVDNEKTKILSLITDDICSTIMDINFQRMLKREKVFPGSSLYLGTLELWSDDFEGKGDFSQYRSKLSELMKFIAIFKPLIASAKISERIFSIIKSLLVSPMPVQELAVMESTQVALENVVNAIFDGSSEFAGGSPEVHLALCRIYEGLLQQLLSLKWSEPALVEVLGHYLEALGSFLKYFPDAVGSVINKLFELLTSLPVVVKDPSTSSARHARLQICTSFIRIAKTSDKSILPHMKGVADTMAYMQREGCLHRSEHNLLGEAFLIMASAAGTQQQQEVLAWLLEPLSQQWVQIDWQNNYLSEPLGLVRLCSETPFMWSIFHTVTFFEKALKRSGTRKGNTTLQNSSTSTLLHPMASHLSWMLPPLLKLLRAIHSLWSPAIYQALPGELKAAMTMSDVERYALLGEGNTKLPKGALTFIDGSQIDMSKEGYTEINEADIRNWLKGIRDSGYNVLGLSMTIGDPFFKCLDIHSVSVALMENIQSMEFRHIKQLVHSVLMYLVKSCPSEMWKVWLEKLLYPLFLHVQQVLIFSWSSLLHEGKARVPDVLGMLAGSDLKVEVMEEKLLRDLTRETCSLLSAIASPGVNTGLPSLEQSGHVNRIDISSLKDLDAFALNCMVGFLLKHKGLALPALQICLEAFTWTDSEAVTKVSSFCATVIVLAISTNSVELREFVSKDLFYAIIKGLELESNAVISADLVGLCREIYIYLRDRDPAPRQILLSLPCITTQDLVAFEEALTKTSSPKEQKQHLKSLLLLATGNKLKALLLRKQDLEAQSMLQKPELTRGNLWDWRPFCEELHAHCRVDVQIHVQHKKKIFGLTNIEEKKGLAKLGVQFCIGSSCSDITGLPVEATTTKLTVYSTREPKSSFQVGDPRQEDQRAVAALIFSVVAYAGLHPLVCISCAAAASLRIAVDQYLALHMDPTVAHMDLTVALQDPIGSDHLMISHLIVPQYNHQPDMKDNTSIRGAVCKFSTQHQSATAATGISLFTILILVFPNLSLLLQMHRSTTTQQADYIVNKSWHITFIY</sequence>
<feature type="domain" description="Exportin-5 C-terminal" evidence="3">
    <location>
        <begin position="316"/>
        <end position="1170"/>
    </location>
</feature>
<gene>
    <name evidence="4" type="ORF">RCOM_1429140</name>
</gene>